<gene>
    <name evidence="2" type="ORF">PAC_14219</name>
</gene>
<accession>A0A1L7XH19</accession>
<keyword evidence="3" id="KW-1185">Reference proteome</keyword>
<evidence type="ECO:0000256" key="1">
    <source>
        <dbReference type="SAM" id="MobiDB-lite"/>
    </source>
</evidence>
<feature type="compositionally biased region" description="Basic and acidic residues" evidence="1">
    <location>
        <begin position="39"/>
        <end position="58"/>
    </location>
</feature>
<name>A0A1L7XH19_9HELO</name>
<reference evidence="2 3" key="1">
    <citation type="submission" date="2016-03" db="EMBL/GenBank/DDBJ databases">
        <authorList>
            <person name="Ploux O."/>
        </authorList>
    </citation>
    <scope>NUCLEOTIDE SEQUENCE [LARGE SCALE GENOMIC DNA]</scope>
    <source>
        <strain evidence="2 3">UAMH 11012</strain>
    </source>
</reference>
<dbReference type="AlphaFoldDB" id="A0A1L7XH19"/>
<evidence type="ECO:0000313" key="3">
    <source>
        <dbReference type="Proteomes" id="UP000184330"/>
    </source>
</evidence>
<dbReference type="Proteomes" id="UP000184330">
    <property type="component" value="Unassembled WGS sequence"/>
</dbReference>
<dbReference type="EMBL" id="FJOG01000026">
    <property type="protein sequence ID" value="CZR64321.1"/>
    <property type="molecule type" value="Genomic_DNA"/>
</dbReference>
<protein>
    <submittedName>
        <fullName evidence="2">Uncharacterized protein</fullName>
    </submittedName>
</protein>
<organism evidence="2 3">
    <name type="scientific">Phialocephala subalpina</name>
    <dbReference type="NCBI Taxonomy" id="576137"/>
    <lineage>
        <taxon>Eukaryota</taxon>
        <taxon>Fungi</taxon>
        <taxon>Dikarya</taxon>
        <taxon>Ascomycota</taxon>
        <taxon>Pezizomycotina</taxon>
        <taxon>Leotiomycetes</taxon>
        <taxon>Helotiales</taxon>
        <taxon>Mollisiaceae</taxon>
        <taxon>Phialocephala</taxon>
        <taxon>Phialocephala fortinii species complex</taxon>
    </lineage>
</organism>
<feature type="region of interest" description="Disordered" evidence="1">
    <location>
        <begin position="29"/>
        <end position="76"/>
    </location>
</feature>
<sequence>MGREVELKEVEVALKRLCHMLPSSLAEANLDPRTAHMATSKEEDNKERARRIEEDSRTHHPNLMTVPRTGGLSRSIRHNHDHHLHYLSAHRQKRKQATYGVWGPSVSVLSRGVSDGASQGVSGWHV</sequence>
<proteinExistence type="predicted"/>
<evidence type="ECO:0000313" key="2">
    <source>
        <dbReference type="EMBL" id="CZR64321.1"/>
    </source>
</evidence>